<name>A0A4V1IQJ7_9FUNG</name>
<accession>A0A4V1IQJ7</accession>
<evidence type="ECO:0000313" key="3">
    <source>
        <dbReference type="Proteomes" id="UP000269721"/>
    </source>
</evidence>
<evidence type="ECO:0000313" key="2">
    <source>
        <dbReference type="EMBL" id="RKO86797.1"/>
    </source>
</evidence>
<feature type="region of interest" description="Disordered" evidence="1">
    <location>
        <begin position="160"/>
        <end position="181"/>
    </location>
</feature>
<organism evidence="2 3">
    <name type="scientific">Blyttiomyces helicus</name>
    <dbReference type="NCBI Taxonomy" id="388810"/>
    <lineage>
        <taxon>Eukaryota</taxon>
        <taxon>Fungi</taxon>
        <taxon>Fungi incertae sedis</taxon>
        <taxon>Chytridiomycota</taxon>
        <taxon>Chytridiomycota incertae sedis</taxon>
        <taxon>Chytridiomycetes</taxon>
        <taxon>Chytridiomycetes incertae sedis</taxon>
        <taxon>Blyttiomyces</taxon>
    </lineage>
</organism>
<sequence>MKQGFGERFRGLNGHARRLPMAIKDGPVPPPNEKHEHPQAHHLAGLAGSKEHLFIRGASSATYSRNDASSLGCGSDIRPLASSTSFVIPPSLHSTPRTSSQLTGLKLTPEIADTCHLQYIVASSSFVMARVLSTVRRPRRRRFISSGGGTLKWRSFVGTGTGESKCRRTGEDRTRSPSGGQTRVRSFLPILTFSGICWQGSATERGSDWLAEVEPPEGSRWMKNGGRLIEASFSKVE</sequence>
<feature type="compositionally biased region" description="Basic and acidic residues" evidence="1">
    <location>
        <begin position="164"/>
        <end position="175"/>
    </location>
</feature>
<gene>
    <name evidence="2" type="ORF">BDK51DRAFT_52354</name>
</gene>
<reference evidence="3" key="1">
    <citation type="journal article" date="2018" name="Nat. Microbiol.">
        <title>Leveraging single-cell genomics to expand the fungal tree of life.</title>
        <authorList>
            <person name="Ahrendt S.R."/>
            <person name="Quandt C.A."/>
            <person name="Ciobanu D."/>
            <person name="Clum A."/>
            <person name="Salamov A."/>
            <person name="Andreopoulos B."/>
            <person name="Cheng J.F."/>
            <person name="Woyke T."/>
            <person name="Pelin A."/>
            <person name="Henrissat B."/>
            <person name="Reynolds N.K."/>
            <person name="Benny G.L."/>
            <person name="Smith M.E."/>
            <person name="James T.Y."/>
            <person name="Grigoriev I.V."/>
        </authorList>
    </citation>
    <scope>NUCLEOTIDE SEQUENCE [LARGE SCALE GENOMIC DNA]</scope>
</reference>
<keyword evidence="3" id="KW-1185">Reference proteome</keyword>
<proteinExistence type="predicted"/>
<dbReference type="EMBL" id="KZ997906">
    <property type="protein sequence ID" value="RKO86797.1"/>
    <property type="molecule type" value="Genomic_DNA"/>
</dbReference>
<evidence type="ECO:0000256" key="1">
    <source>
        <dbReference type="SAM" id="MobiDB-lite"/>
    </source>
</evidence>
<feature type="region of interest" description="Disordered" evidence="1">
    <location>
        <begin position="1"/>
        <end position="38"/>
    </location>
</feature>
<protein>
    <submittedName>
        <fullName evidence="2">Uncharacterized protein</fullName>
    </submittedName>
</protein>
<feature type="compositionally biased region" description="Basic and acidic residues" evidence="1">
    <location>
        <begin position="1"/>
        <end position="10"/>
    </location>
</feature>
<dbReference type="Proteomes" id="UP000269721">
    <property type="component" value="Unassembled WGS sequence"/>
</dbReference>
<dbReference type="AlphaFoldDB" id="A0A4V1IQJ7"/>